<dbReference type="RefSeq" id="WP_044040112.1">
    <property type="nucleotide sequence ID" value="NZ_HG917869.1"/>
</dbReference>
<dbReference type="EMBL" id="HG917869">
    <property type="protein sequence ID" value="CDM69926.1"/>
    <property type="molecule type" value="Genomic_DNA"/>
</dbReference>
<feature type="transmembrane region" description="Helical" evidence="13">
    <location>
        <begin position="188"/>
        <end position="208"/>
    </location>
</feature>
<name>W6RZ72_9CLOT</name>
<evidence type="ECO:0000313" key="14">
    <source>
        <dbReference type="EMBL" id="CDM69926.1"/>
    </source>
</evidence>
<dbReference type="PIRSF" id="PIRSF006603">
    <property type="entry name" value="DinF"/>
    <property type="match status" value="1"/>
</dbReference>
<dbReference type="GO" id="GO:0015297">
    <property type="term" value="F:antiporter activity"/>
    <property type="evidence" value="ECO:0007669"/>
    <property type="project" value="UniProtKB-KW"/>
</dbReference>
<dbReference type="CDD" id="cd13137">
    <property type="entry name" value="MATE_NorM_like"/>
    <property type="match status" value="1"/>
</dbReference>
<dbReference type="OrthoDB" id="62420at2"/>
<evidence type="ECO:0000256" key="2">
    <source>
        <dbReference type="ARBA" id="ARBA00004651"/>
    </source>
</evidence>
<evidence type="ECO:0000256" key="9">
    <source>
        <dbReference type="ARBA" id="ARBA00022989"/>
    </source>
</evidence>
<evidence type="ECO:0000256" key="13">
    <source>
        <dbReference type="SAM" id="Phobius"/>
    </source>
</evidence>
<dbReference type="GO" id="GO:0042910">
    <property type="term" value="F:xenobiotic transmembrane transporter activity"/>
    <property type="evidence" value="ECO:0007669"/>
    <property type="project" value="InterPro"/>
</dbReference>
<evidence type="ECO:0000256" key="5">
    <source>
        <dbReference type="ARBA" id="ARBA00022448"/>
    </source>
</evidence>
<protein>
    <recommendedName>
        <fullName evidence="4">Probable multidrug resistance protein NorM</fullName>
    </recommendedName>
    <alternativeName>
        <fullName evidence="12">Multidrug-efflux transporter</fullName>
    </alternativeName>
</protein>
<evidence type="ECO:0000256" key="1">
    <source>
        <dbReference type="ARBA" id="ARBA00003408"/>
    </source>
</evidence>
<dbReference type="GO" id="GO:0005886">
    <property type="term" value="C:plasma membrane"/>
    <property type="evidence" value="ECO:0007669"/>
    <property type="project" value="UniProtKB-SubCell"/>
</dbReference>
<dbReference type="KEGG" id="clt:CM240_2809"/>
<sequence length="441" mass="48049">MGFYKNNKKDITIIFSLAIPVIVENILQTLLGTTDTYFAGHINDNSIAAIGVTNLIVNIFIAFFSAVSIGTGTIVSRNFGREDYEKVNNAIKQSSIIGIVLGLIIGVISIAFYKPILMISGLSIDLIGYTLPYYMIVTVPLIFLCLSIILSSCLRAIKDTKTPMIAVGVSNIINIIFNAIFINLGLGILGLGLATTTSRIVNVIILLVKLMKGNEVKLNYKNMIIDKKMIISILKIGIPAGIEKLVMRIGQLVYNSMIISIGISAYVAHNIAGNIEGYTYIPAMAFGIATATLVGISIGESNIKKAKNIVYLSDVMATIFMIIIAIIFFFFAPQFANLFTETKEIQGMVVSVLRLIALFQPFAALTQIITGALQGAGDTKFPMYSTLIGIWIGRVGVGYLLGVVFKLGLLGVWMGYAFDIILRGLILLKRFLDGKWQKIDI</sequence>
<evidence type="ECO:0000256" key="3">
    <source>
        <dbReference type="ARBA" id="ARBA00010199"/>
    </source>
</evidence>
<evidence type="ECO:0000256" key="11">
    <source>
        <dbReference type="ARBA" id="ARBA00023136"/>
    </source>
</evidence>
<evidence type="ECO:0000256" key="6">
    <source>
        <dbReference type="ARBA" id="ARBA00022449"/>
    </source>
</evidence>
<dbReference type="eggNOG" id="COG0534">
    <property type="taxonomic scope" value="Bacteria"/>
</dbReference>
<feature type="transmembrane region" description="Helical" evidence="13">
    <location>
        <begin position="278"/>
        <end position="298"/>
    </location>
</feature>
<proteinExistence type="inferred from homology"/>
<keyword evidence="8 13" id="KW-0812">Transmembrane</keyword>
<dbReference type="InterPro" id="IPR048279">
    <property type="entry name" value="MdtK-like"/>
</dbReference>
<comment type="subcellular location">
    <subcellularLocation>
        <location evidence="2">Cell membrane</location>
        <topology evidence="2">Multi-pass membrane protein</topology>
    </subcellularLocation>
</comment>
<evidence type="ECO:0000256" key="12">
    <source>
        <dbReference type="ARBA" id="ARBA00031636"/>
    </source>
</evidence>
<dbReference type="PANTHER" id="PTHR43298:SF2">
    <property type="entry name" value="FMN_FAD EXPORTER YEEO-RELATED"/>
    <property type="match status" value="1"/>
</dbReference>
<comment type="similarity">
    <text evidence="3">Belongs to the multi antimicrobial extrusion (MATE) (TC 2.A.66.1) family.</text>
</comment>
<feature type="transmembrane region" description="Helical" evidence="13">
    <location>
        <begin position="12"/>
        <end position="31"/>
    </location>
</feature>
<feature type="transmembrane region" description="Helical" evidence="13">
    <location>
        <begin position="252"/>
        <end position="272"/>
    </location>
</feature>
<dbReference type="Proteomes" id="UP000019426">
    <property type="component" value="Chromosome M2/40_rep2"/>
</dbReference>
<dbReference type="NCBIfam" id="TIGR00797">
    <property type="entry name" value="matE"/>
    <property type="match status" value="1"/>
</dbReference>
<feature type="transmembrane region" description="Helical" evidence="13">
    <location>
        <begin position="51"/>
        <end position="75"/>
    </location>
</feature>
<dbReference type="HOGENOM" id="CLU_012893_5_3_9"/>
<feature type="transmembrane region" description="Helical" evidence="13">
    <location>
        <begin position="96"/>
        <end position="113"/>
    </location>
</feature>
<keyword evidence="11 13" id="KW-0472">Membrane</keyword>
<feature type="transmembrane region" description="Helical" evidence="13">
    <location>
        <begin position="310"/>
        <end position="332"/>
    </location>
</feature>
<dbReference type="InterPro" id="IPR050222">
    <property type="entry name" value="MATE_MdtK"/>
</dbReference>
<dbReference type="Pfam" id="PF01554">
    <property type="entry name" value="MatE"/>
    <property type="match status" value="2"/>
</dbReference>
<evidence type="ECO:0000256" key="8">
    <source>
        <dbReference type="ARBA" id="ARBA00022692"/>
    </source>
</evidence>
<evidence type="ECO:0000313" key="15">
    <source>
        <dbReference type="Proteomes" id="UP000019426"/>
    </source>
</evidence>
<keyword evidence="5" id="KW-0813">Transport</keyword>
<keyword evidence="6" id="KW-0050">Antiport</keyword>
<keyword evidence="15" id="KW-1185">Reference proteome</keyword>
<dbReference type="InterPro" id="IPR002528">
    <property type="entry name" value="MATE_fam"/>
</dbReference>
<feature type="transmembrane region" description="Helical" evidence="13">
    <location>
        <begin position="164"/>
        <end position="182"/>
    </location>
</feature>
<feature type="transmembrane region" description="Helical" evidence="13">
    <location>
        <begin position="352"/>
        <end position="369"/>
    </location>
</feature>
<comment type="function">
    <text evidence="1">Multidrug efflux pump.</text>
</comment>
<dbReference type="STRING" id="1216932.CM240_2809"/>
<organism evidence="14 15">
    <name type="scientific">Clostridium bornimense</name>
    <dbReference type="NCBI Taxonomy" id="1216932"/>
    <lineage>
        <taxon>Bacteria</taxon>
        <taxon>Bacillati</taxon>
        <taxon>Bacillota</taxon>
        <taxon>Clostridia</taxon>
        <taxon>Eubacteriales</taxon>
        <taxon>Clostridiaceae</taxon>
        <taxon>Clostridium</taxon>
    </lineage>
</organism>
<evidence type="ECO:0000256" key="7">
    <source>
        <dbReference type="ARBA" id="ARBA00022475"/>
    </source>
</evidence>
<keyword evidence="7" id="KW-1003">Cell membrane</keyword>
<accession>W6RZ72</accession>
<feature type="transmembrane region" description="Helical" evidence="13">
    <location>
        <begin position="133"/>
        <end position="157"/>
    </location>
</feature>
<keyword evidence="10" id="KW-0406">Ion transport</keyword>
<dbReference type="GO" id="GO:0006811">
    <property type="term" value="P:monoatomic ion transport"/>
    <property type="evidence" value="ECO:0007669"/>
    <property type="project" value="UniProtKB-KW"/>
</dbReference>
<keyword evidence="9 13" id="KW-1133">Transmembrane helix</keyword>
<dbReference type="PATRIC" id="fig|1216932.3.peg.2771"/>
<dbReference type="AlphaFoldDB" id="W6RZ72"/>
<gene>
    <name evidence="14" type="ORF">CM240_2809</name>
</gene>
<reference evidence="14 15" key="1">
    <citation type="submission" date="2013-11" db="EMBL/GenBank/DDBJ databases">
        <title>Complete genome sequence of Clostridum sp. M2/40.</title>
        <authorList>
            <person name="Wibberg D."/>
            <person name="Puehler A."/>
            <person name="Schlueter A."/>
        </authorList>
    </citation>
    <scope>NUCLEOTIDE SEQUENCE [LARGE SCALE GENOMIC DNA]</scope>
    <source>
        <strain evidence="15">M2/40</strain>
    </source>
</reference>
<dbReference type="PANTHER" id="PTHR43298">
    <property type="entry name" value="MULTIDRUG RESISTANCE PROTEIN NORM-RELATED"/>
    <property type="match status" value="1"/>
</dbReference>
<evidence type="ECO:0000256" key="4">
    <source>
        <dbReference type="ARBA" id="ARBA00020268"/>
    </source>
</evidence>
<evidence type="ECO:0000256" key="10">
    <source>
        <dbReference type="ARBA" id="ARBA00023065"/>
    </source>
</evidence>